<dbReference type="Pfam" id="PF20906">
    <property type="entry name" value="S-Me-THD_C"/>
    <property type="match status" value="1"/>
</dbReference>
<evidence type="ECO:0000313" key="3">
    <source>
        <dbReference type="EMBL" id="KAL1867169.1"/>
    </source>
</evidence>
<dbReference type="Gene3D" id="3.40.1610.10">
    <property type="entry name" value="CV3147-like domain"/>
    <property type="match status" value="1"/>
</dbReference>
<evidence type="ECO:0000313" key="4">
    <source>
        <dbReference type="Proteomes" id="UP001586593"/>
    </source>
</evidence>
<dbReference type="Gene3D" id="2.40.390.10">
    <property type="entry name" value="CV3147-like"/>
    <property type="match status" value="1"/>
</dbReference>
<protein>
    <submittedName>
        <fullName evidence="3">Uncharacterized protein</fullName>
    </submittedName>
</protein>
<dbReference type="EMBL" id="JAZHXJ010000245">
    <property type="protein sequence ID" value="KAL1867169.1"/>
    <property type="molecule type" value="Genomic_DNA"/>
</dbReference>
<dbReference type="InterPro" id="IPR027479">
    <property type="entry name" value="S-Me-THD_N_sf"/>
</dbReference>
<dbReference type="Proteomes" id="UP001586593">
    <property type="component" value="Unassembled WGS sequence"/>
</dbReference>
<organism evidence="3 4">
    <name type="scientific">Phialemonium thermophilum</name>
    <dbReference type="NCBI Taxonomy" id="223376"/>
    <lineage>
        <taxon>Eukaryota</taxon>
        <taxon>Fungi</taxon>
        <taxon>Dikarya</taxon>
        <taxon>Ascomycota</taxon>
        <taxon>Pezizomycotina</taxon>
        <taxon>Sordariomycetes</taxon>
        <taxon>Sordariomycetidae</taxon>
        <taxon>Cephalothecales</taxon>
        <taxon>Cephalothecaceae</taxon>
        <taxon>Phialemonium</taxon>
    </lineage>
</organism>
<keyword evidence="4" id="KW-1185">Reference proteome</keyword>
<dbReference type="InterPro" id="IPR024071">
    <property type="entry name" value="S-Me-THD_C_sf"/>
</dbReference>
<sequence>MAAQAAIEIGGMNGIRPLLTGVDYGVPAIDGDFMGRAYPRLYILTPFLFGLSPTPCTQSDGMGNVVTVHKCSDMRKLEKIHRKAGTELGLFSEMVIPPLTVKQTKQVGTLGTTSLAWYIGRAVYLARQQNTSIMKAIVEANPSGRVLYTGKVISVNRYVSAGGYTEGSVRLKPLADDEQEYGDIVSSEKRHMVLPFQNEYLYAELVEPDQPTDRDTPRGEVLCTVPDLISLVGTDGYALGTQELRYGVRVSVVAFVAHPHWYTPQGIRIGGPEEFGYKNLPFKPLGTPYYEPKRVTQEFRPQ</sequence>
<dbReference type="Pfam" id="PF06032">
    <property type="entry name" value="S-Me-THD_N"/>
    <property type="match status" value="1"/>
</dbReference>
<accession>A0ABR3WV10</accession>
<feature type="domain" description="S-Me-THD-like C-terminal" evidence="2">
    <location>
        <begin position="75"/>
        <end position="285"/>
    </location>
</feature>
<dbReference type="SUPFAM" id="SSF160991">
    <property type="entry name" value="CV3147-like"/>
    <property type="match status" value="1"/>
</dbReference>
<dbReference type="InterPro" id="IPR010318">
    <property type="entry name" value="S-Me-THD_N"/>
</dbReference>
<comment type="caution">
    <text evidence="3">The sequence shown here is derived from an EMBL/GenBank/DDBJ whole genome shotgun (WGS) entry which is preliminary data.</text>
</comment>
<gene>
    <name evidence="3" type="ORF">VTK73DRAFT_4281</name>
</gene>
<name>A0ABR3WV10_9PEZI</name>
<proteinExistence type="predicted"/>
<evidence type="ECO:0000259" key="1">
    <source>
        <dbReference type="Pfam" id="PF06032"/>
    </source>
</evidence>
<dbReference type="InterPro" id="IPR048350">
    <property type="entry name" value="S-Me-THD-like_C"/>
</dbReference>
<reference evidence="3 4" key="1">
    <citation type="journal article" date="2024" name="Commun. Biol.">
        <title>Comparative genomic analysis of thermophilic fungi reveals convergent evolutionary adaptations and gene losses.</title>
        <authorList>
            <person name="Steindorff A.S."/>
            <person name="Aguilar-Pontes M.V."/>
            <person name="Robinson A.J."/>
            <person name="Andreopoulos B."/>
            <person name="LaButti K."/>
            <person name="Kuo A."/>
            <person name="Mondo S."/>
            <person name="Riley R."/>
            <person name="Otillar R."/>
            <person name="Haridas S."/>
            <person name="Lipzen A."/>
            <person name="Grimwood J."/>
            <person name="Schmutz J."/>
            <person name="Clum A."/>
            <person name="Reid I.D."/>
            <person name="Moisan M.C."/>
            <person name="Butler G."/>
            <person name="Nguyen T.T.M."/>
            <person name="Dewar K."/>
            <person name="Conant G."/>
            <person name="Drula E."/>
            <person name="Henrissat B."/>
            <person name="Hansel C."/>
            <person name="Singer S."/>
            <person name="Hutchinson M.I."/>
            <person name="de Vries R.P."/>
            <person name="Natvig D.O."/>
            <person name="Powell A.J."/>
            <person name="Tsang A."/>
            <person name="Grigoriev I.V."/>
        </authorList>
    </citation>
    <scope>NUCLEOTIDE SEQUENCE [LARGE SCALE GENOMIC DNA]</scope>
    <source>
        <strain evidence="3 4">ATCC 24622</strain>
    </source>
</reference>
<evidence type="ECO:0000259" key="2">
    <source>
        <dbReference type="Pfam" id="PF20906"/>
    </source>
</evidence>
<feature type="domain" description="S-Me-THD N-terminal" evidence="1">
    <location>
        <begin position="3"/>
        <end position="69"/>
    </location>
</feature>